<name>A0A8H7CEQ8_9AGAR</name>
<comment type="caution">
    <text evidence="2">The sequence shown here is derived from an EMBL/GenBank/DDBJ whole genome shotgun (WGS) entry which is preliminary data.</text>
</comment>
<evidence type="ECO:0000313" key="3">
    <source>
        <dbReference type="Proteomes" id="UP000623467"/>
    </source>
</evidence>
<feature type="region of interest" description="Disordered" evidence="1">
    <location>
        <begin position="80"/>
        <end position="111"/>
    </location>
</feature>
<feature type="compositionally biased region" description="Low complexity" evidence="1">
    <location>
        <begin position="100"/>
        <end position="111"/>
    </location>
</feature>
<reference evidence="2" key="1">
    <citation type="submission" date="2020-05" db="EMBL/GenBank/DDBJ databases">
        <title>Mycena genomes resolve the evolution of fungal bioluminescence.</title>
        <authorList>
            <person name="Tsai I.J."/>
        </authorList>
    </citation>
    <scope>NUCLEOTIDE SEQUENCE</scope>
    <source>
        <strain evidence="2">160909Yilan</strain>
    </source>
</reference>
<sequence length="111" mass="12093">MPRRKLLRNEHERTREGGAKTEAYGGALIADLGTVRIFVVVSPLYSARASTFLTLPRPYLITLSLCQTQPAIPLQRHTISDHDAVSTSSDLVAHRRGGRSPASASLPSPPY</sequence>
<dbReference type="AlphaFoldDB" id="A0A8H7CEQ8"/>
<evidence type="ECO:0000256" key="1">
    <source>
        <dbReference type="SAM" id="MobiDB-lite"/>
    </source>
</evidence>
<keyword evidence="3" id="KW-1185">Reference proteome</keyword>
<proteinExistence type="predicted"/>
<organism evidence="2 3">
    <name type="scientific">Mycena sanguinolenta</name>
    <dbReference type="NCBI Taxonomy" id="230812"/>
    <lineage>
        <taxon>Eukaryota</taxon>
        <taxon>Fungi</taxon>
        <taxon>Dikarya</taxon>
        <taxon>Basidiomycota</taxon>
        <taxon>Agaricomycotina</taxon>
        <taxon>Agaricomycetes</taxon>
        <taxon>Agaricomycetidae</taxon>
        <taxon>Agaricales</taxon>
        <taxon>Marasmiineae</taxon>
        <taxon>Mycenaceae</taxon>
        <taxon>Mycena</taxon>
    </lineage>
</organism>
<accession>A0A8H7CEQ8</accession>
<feature type="region of interest" description="Disordered" evidence="1">
    <location>
        <begin position="1"/>
        <end position="20"/>
    </location>
</feature>
<dbReference type="Proteomes" id="UP000623467">
    <property type="component" value="Unassembled WGS sequence"/>
</dbReference>
<evidence type="ECO:0000313" key="2">
    <source>
        <dbReference type="EMBL" id="KAF7334869.1"/>
    </source>
</evidence>
<gene>
    <name evidence="2" type="ORF">MSAN_02356300</name>
</gene>
<dbReference type="EMBL" id="JACAZH010000043">
    <property type="protein sequence ID" value="KAF7334869.1"/>
    <property type="molecule type" value="Genomic_DNA"/>
</dbReference>
<feature type="compositionally biased region" description="Basic and acidic residues" evidence="1">
    <location>
        <begin position="7"/>
        <end position="19"/>
    </location>
</feature>
<protein>
    <submittedName>
        <fullName evidence="2">Uncharacterized protein</fullName>
    </submittedName>
</protein>